<dbReference type="InterPro" id="IPR050090">
    <property type="entry name" value="Tyrosine_recombinase_XerCD"/>
</dbReference>
<dbReference type="InterPro" id="IPR013762">
    <property type="entry name" value="Integrase-like_cat_sf"/>
</dbReference>
<organism evidence="6 7">
    <name type="scientific">Skermanella stibiiresistens SB22</name>
    <dbReference type="NCBI Taxonomy" id="1385369"/>
    <lineage>
        <taxon>Bacteria</taxon>
        <taxon>Pseudomonadati</taxon>
        <taxon>Pseudomonadota</taxon>
        <taxon>Alphaproteobacteria</taxon>
        <taxon>Rhodospirillales</taxon>
        <taxon>Azospirillaceae</taxon>
        <taxon>Skermanella</taxon>
    </lineage>
</organism>
<sequence length="190" mass="21513">MKQAKVPTDQEIKRLLALVQQERHAARNRLALMLSMYAGMRVGEIAQLTWGDLLDIDGGIRDQIRLSSEITKGGHARTVFVGDKLRRELERYRMSFEGRLPTPEKPLLLTQKRTAFSPNTLCQLFAQLYEQAGIDGASSHSGRRWFITRLAHSGVSPKVIMTLAGHKHLTTTQRYIDVNDEMMRAAVEVL</sequence>
<dbReference type="OrthoDB" id="67979at2"/>
<feature type="domain" description="Tyr recombinase" evidence="5">
    <location>
        <begin position="2"/>
        <end position="188"/>
    </location>
</feature>
<dbReference type="STRING" id="1385369.N825_17900"/>
<dbReference type="GO" id="GO:0006310">
    <property type="term" value="P:DNA recombination"/>
    <property type="evidence" value="ECO:0007669"/>
    <property type="project" value="UniProtKB-KW"/>
</dbReference>
<evidence type="ECO:0000256" key="4">
    <source>
        <dbReference type="ARBA" id="ARBA00023172"/>
    </source>
</evidence>
<evidence type="ECO:0000313" key="6">
    <source>
        <dbReference type="EMBL" id="EWY37485.1"/>
    </source>
</evidence>
<gene>
    <name evidence="6" type="ORF">N825_17900</name>
</gene>
<protein>
    <submittedName>
        <fullName evidence="6">Integrase</fullName>
    </submittedName>
</protein>
<evidence type="ECO:0000256" key="3">
    <source>
        <dbReference type="ARBA" id="ARBA00023125"/>
    </source>
</evidence>
<accession>W9GUA5</accession>
<proteinExistence type="inferred from homology"/>
<evidence type="ECO:0000256" key="1">
    <source>
        <dbReference type="ARBA" id="ARBA00008857"/>
    </source>
</evidence>
<dbReference type="Proteomes" id="UP000019486">
    <property type="component" value="Unassembled WGS sequence"/>
</dbReference>
<dbReference type="SUPFAM" id="SSF56349">
    <property type="entry name" value="DNA breaking-rejoining enzymes"/>
    <property type="match status" value="1"/>
</dbReference>
<keyword evidence="4" id="KW-0233">DNA recombination</keyword>
<dbReference type="Pfam" id="PF00589">
    <property type="entry name" value="Phage_integrase"/>
    <property type="match status" value="1"/>
</dbReference>
<keyword evidence="2" id="KW-0229">DNA integration</keyword>
<dbReference type="InterPro" id="IPR011010">
    <property type="entry name" value="DNA_brk_join_enz"/>
</dbReference>
<dbReference type="PANTHER" id="PTHR30349:SF41">
    <property type="entry name" value="INTEGRASE_RECOMBINASE PROTEIN MJ0367-RELATED"/>
    <property type="match status" value="1"/>
</dbReference>
<dbReference type="PROSITE" id="PS51898">
    <property type="entry name" value="TYR_RECOMBINASE"/>
    <property type="match status" value="1"/>
</dbReference>
<reference evidence="6 7" key="1">
    <citation type="submission" date="2013-08" db="EMBL/GenBank/DDBJ databases">
        <title>The genome sequence of Skermanella stibiiresistens.</title>
        <authorList>
            <person name="Zhu W."/>
            <person name="Wang G."/>
        </authorList>
    </citation>
    <scope>NUCLEOTIDE SEQUENCE [LARGE SCALE GENOMIC DNA]</scope>
    <source>
        <strain evidence="6 7">SB22</strain>
    </source>
</reference>
<name>W9GUA5_9PROT</name>
<dbReference type="EMBL" id="AVFL01000026">
    <property type="protein sequence ID" value="EWY37485.1"/>
    <property type="molecule type" value="Genomic_DNA"/>
</dbReference>
<keyword evidence="7" id="KW-1185">Reference proteome</keyword>
<keyword evidence="3" id="KW-0238">DNA-binding</keyword>
<dbReference type="GO" id="GO:0003677">
    <property type="term" value="F:DNA binding"/>
    <property type="evidence" value="ECO:0007669"/>
    <property type="project" value="UniProtKB-KW"/>
</dbReference>
<evidence type="ECO:0000259" key="5">
    <source>
        <dbReference type="PROSITE" id="PS51898"/>
    </source>
</evidence>
<dbReference type="CDD" id="cd00397">
    <property type="entry name" value="DNA_BRE_C"/>
    <property type="match status" value="1"/>
</dbReference>
<dbReference type="RefSeq" id="WP_037458900.1">
    <property type="nucleotide sequence ID" value="NZ_AVFL01000026.1"/>
</dbReference>
<dbReference type="AlphaFoldDB" id="W9GUA5"/>
<evidence type="ECO:0000313" key="7">
    <source>
        <dbReference type="Proteomes" id="UP000019486"/>
    </source>
</evidence>
<evidence type="ECO:0000256" key="2">
    <source>
        <dbReference type="ARBA" id="ARBA00022908"/>
    </source>
</evidence>
<dbReference type="PANTHER" id="PTHR30349">
    <property type="entry name" value="PHAGE INTEGRASE-RELATED"/>
    <property type="match status" value="1"/>
</dbReference>
<dbReference type="GO" id="GO:0015074">
    <property type="term" value="P:DNA integration"/>
    <property type="evidence" value="ECO:0007669"/>
    <property type="project" value="UniProtKB-KW"/>
</dbReference>
<comment type="similarity">
    <text evidence="1">Belongs to the 'phage' integrase family.</text>
</comment>
<comment type="caution">
    <text evidence="6">The sequence shown here is derived from an EMBL/GenBank/DDBJ whole genome shotgun (WGS) entry which is preliminary data.</text>
</comment>
<dbReference type="InterPro" id="IPR002104">
    <property type="entry name" value="Integrase_catalytic"/>
</dbReference>
<dbReference type="Gene3D" id="1.10.443.10">
    <property type="entry name" value="Intergrase catalytic core"/>
    <property type="match status" value="1"/>
</dbReference>